<evidence type="ECO:0000259" key="1">
    <source>
        <dbReference type="SMART" id="SM00460"/>
    </source>
</evidence>
<protein>
    <submittedName>
        <fullName evidence="2">Transglutaminase domain-containing protein</fullName>
    </submittedName>
</protein>
<keyword evidence="3" id="KW-1185">Reference proteome</keyword>
<dbReference type="PANTHER" id="PTHR38339:SF1">
    <property type="entry name" value="TRANSGLUTAMINASE-LIKE DOMAIN-CONTAINING PROTEIN"/>
    <property type="match status" value="1"/>
</dbReference>
<dbReference type="Proteomes" id="UP000005741">
    <property type="component" value="Chromosome"/>
</dbReference>
<proteinExistence type="predicted"/>
<reference evidence="2 3" key="1">
    <citation type="submission" date="2011-10" db="EMBL/GenBank/DDBJ databases">
        <title>The Improved High-Quality Draft genome of Methanoplanus limicola DSM 2279.</title>
        <authorList>
            <consortium name="US DOE Joint Genome Institute (JGI-PGF)"/>
            <person name="Lucas S."/>
            <person name="Copeland A."/>
            <person name="Lapidus A."/>
            <person name="Glavina del Rio T."/>
            <person name="Dalin E."/>
            <person name="Tice H."/>
            <person name="Bruce D."/>
            <person name="Goodwin L."/>
            <person name="Pitluck S."/>
            <person name="Peters L."/>
            <person name="Mikhailova N."/>
            <person name="Lu M."/>
            <person name="Kyrpides N."/>
            <person name="Mavromatis K."/>
            <person name="Ivanova N."/>
            <person name="Markowitz V."/>
            <person name="Cheng J.-F."/>
            <person name="Hugenholtz P."/>
            <person name="Woyke T."/>
            <person name="Wu D."/>
            <person name="Wirth R."/>
            <person name="Brambilla E.-M."/>
            <person name="Klenk H.-P."/>
            <person name="Eisen J.A."/>
        </authorList>
    </citation>
    <scope>NUCLEOTIDE SEQUENCE [LARGE SCALE GENOMIC DNA]</scope>
    <source>
        <strain evidence="2 3">DSM 2279</strain>
    </source>
</reference>
<dbReference type="AlphaFoldDB" id="H1Z0R7"/>
<name>H1Z0R7_9EURY</name>
<dbReference type="InterPro" id="IPR002931">
    <property type="entry name" value="Transglutaminase-like"/>
</dbReference>
<dbReference type="HOGENOM" id="CLU_539281_0_0_2"/>
<dbReference type="Gene3D" id="3.10.620.30">
    <property type="match status" value="1"/>
</dbReference>
<dbReference type="STRING" id="937775.Metlim_2135"/>
<dbReference type="SUPFAM" id="SSF54001">
    <property type="entry name" value="Cysteine proteinases"/>
    <property type="match status" value="1"/>
</dbReference>
<organism evidence="2 3">
    <name type="scientific">Methanoplanus limicola DSM 2279</name>
    <dbReference type="NCBI Taxonomy" id="937775"/>
    <lineage>
        <taxon>Archaea</taxon>
        <taxon>Methanobacteriati</taxon>
        <taxon>Methanobacteriota</taxon>
        <taxon>Stenosarchaea group</taxon>
        <taxon>Methanomicrobia</taxon>
        <taxon>Methanomicrobiales</taxon>
        <taxon>Methanomicrobiaceae</taxon>
        <taxon>Methanoplanus</taxon>
    </lineage>
</organism>
<feature type="domain" description="Transglutaminase-like" evidence="1">
    <location>
        <begin position="364"/>
        <end position="426"/>
    </location>
</feature>
<sequence length="508" mass="57192">MRSGILLCIFAAVLLLVFFSGCTGNSQETSVTAPDNLTDYKSLAESAYQLGNEDYMAGNYYSAAENYDEACKYYDKAGLFVNASEAERRSFASVRCFYEYPLNETEAEDALREKVPGITDEEIDSWLSGHAQKQVSDGNTLYFADTASNYLFENYELLQRINDPEEFDYFARYLTEDDVQGSGSPYLSPVNYSGSEKFVILGDVFTAGGTVNIWFPLPVETDSQRDVRVENLSYSEYIKAGPVTDGQIGYVYYEIPAEEIEGDLVITADIGFRSYKQEFDVDPAKVLPYDKQSPEYLLYTKSGRNIEITDEIKSKAEEIVGDETNPYLQAIMIYDYIIQTYPYSHVPHLFLDTAKPKVSESSYMFKTGRGDCGTQSMLFSAMCRSLGIPARATGGYQMLLKETPGTHFWAEYYIEGYGWIPCDLTVADVADWYDISDERRAEFKEYYGHNLDSARYVIQKDVDAGMIPEIPDDAVAVRLVRQAPAVIYDGYDLDADGATEFLADLRAC</sequence>
<dbReference type="InterPro" id="IPR038765">
    <property type="entry name" value="Papain-like_cys_pep_sf"/>
</dbReference>
<dbReference type="PROSITE" id="PS51257">
    <property type="entry name" value="PROKAR_LIPOPROTEIN"/>
    <property type="match status" value="1"/>
</dbReference>
<dbReference type="PANTHER" id="PTHR38339">
    <property type="entry name" value="TRANSGLUTAMINASE DOMAIN PROTEIN"/>
    <property type="match status" value="1"/>
</dbReference>
<dbReference type="SMART" id="SM00460">
    <property type="entry name" value="TGc"/>
    <property type="match status" value="1"/>
</dbReference>
<gene>
    <name evidence="2" type="ORF">Metlim_2135</name>
</gene>
<evidence type="ECO:0000313" key="2">
    <source>
        <dbReference type="EMBL" id="EHQ36210.1"/>
    </source>
</evidence>
<dbReference type="EMBL" id="CM001436">
    <property type="protein sequence ID" value="EHQ36210.1"/>
    <property type="molecule type" value="Genomic_DNA"/>
</dbReference>
<dbReference type="Pfam" id="PF01841">
    <property type="entry name" value="Transglut_core"/>
    <property type="match status" value="1"/>
</dbReference>
<dbReference type="InParanoid" id="H1Z0R7"/>
<accession>H1Z0R7</accession>
<evidence type="ECO:0000313" key="3">
    <source>
        <dbReference type="Proteomes" id="UP000005741"/>
    </source>
</evidence>